<proteinExistence type="inferred from homology"/>
<dbReference type="SMART" id="SM00495">
    <property type="entry name" value="ChtBD3"/>
    <property type="match status" value="1"/>
</dbReference>
<dbReference type="InterPro" id="IPR011096">
    <property type="entry name" value="FTP_domain"/>
</dbReference>
<dbReference type="InterPro" id="IPR036573">
    <property type="entry name" value="CBM_sf_5/12"/>
</dbReference>
<dbReference type="PRINTS" id="PR00730">
    <property type="entry name" value="THERMOLYSIN"/>
</dbReference>
<dbReference type="CDD" id="cd12214">
    <property type="entry name" value="ChiA1_BD"/>
    <property type="match status" value="1"/>
</dbReference>
<keyword evidence="4" id="KW-0479">Metal-binding</keyword>
<dbReference type="GO" id="GO:0005576">
    <property type="term" value="C:extracellular region"/>
    <property type="evidence" value="ECO:0007669"/>
    <property type="project" value="InterPro"/>
</dbReference>
<keyword evidence="9" id="KW-0865">Zymogen</keyword>
<evidence type="ECO:0000256" key="8">
    <source>
        <dbReference type="ARBA" id="ARBA00023049"/>
    </source>
</evidence>
<dbReference type="Gene3D" id="1.10.390.10">
    <property type="entry name" value="Neutral Protease Domain 2"/>
    <property type="match status" value="1"/>
</dbReference>
<dbReference type="GO" id="GO:0046872">
    <property type="term" value="F:metal ion binding"/>
    <property type="evidence" value="ECO:0007669"/>
    <property type="project" value="UniProtKB-KW"/>
</dbReference>
<keyword evidence="3" id="KW-0645">Protease</keyword>
<accession>A0A5C4WX25</accession>
<keyword evidence="7" id="KW-0862">Zinc</keyword>
<dbReference type="Gene3D" id="3.10.170.10">
    <property type="match status" value="1"/>
</dbReference>
<dbReference type="AlphaFoldDB" id="A0A5C4WX25"/>
<dbReference type="GO" id="GO:0006508">
    <property type="term" value="P:proteolysis"/>
    <property type="evidence" value="ECO:0007669"/>
    <property type="project" value="UniProtKB-KW"/>
</dbReference>
<dbReference type="EMBL" id="VDLX02000001">
    <property type="protein sequence ID" value="KAB8197178.1"/>
    <property type="molecule type" value="Genomic_DNA"/>
</dbReference>
<dbReference type="Gene3D" id="2.60.40.10">
    <property type="entry name" value="Immunoglobulins"/>
    <property type="match status" value="1"/>
</dbReference>
<evidence type="ECO:0000256" key="4">
    <source>
        <dbReference type="ARBA" id="ARBA00022723"/>
    </source>
</evidence>
<dbReference type="SUPFAM" id="SSF51055">
    <property type="entry name" value="Carbohydrate binding domain"/>
    <property type="match status" value="1"/>
</dbReference>
<evidence type="ECO:0000256" key="5">
    <source>
        <dbReference type="ARBA" id="ARBA00022729"/>
    </source>
</evidence>
<dbReference type="GO" id="GO:0004553">
    <property type="term" value="F:hydrolase activity, hydrolyzing O-glycosyl compounds"/>
    <property type="evidence" value="ECO:0007669"/>
    <property type="project" value="InterPro"/>
</dbReference>
<keyword evidence="11" id="KW-1185">Reference proteome</keyword>
<evidence type="ECO:0000256" key="6">
    <source>
        <dbReference type="ARBA" id="ARBA00022801"/>
    </source>
</evidence>
<evidence type="ECO:0000313" key="10">
    <source>
        <dbReference type="EMBL" id="KAB8197178.1"/>
    </source>
</evidence>
<dbReference type="InterPro" id="IPR013783">
    <property type="entry name" value="Ig-like_fold"/>
</dbReference>
<comment type="cofactor">
    <cofactor evidence="1">
        <name>Zn(2+)</name>
        <dbReference type="ChEBI" id="CHEBI:29105"/>
    </cofactor>
</comment>
<dbReference type="GO" id="GO:0004222">
    <property type="term" value="F:metalloendopeptidase activity"/>
    <property type="evidence" value="ECO:0007669"/>
    <property type="project" value="InterPro"/>
</dbReference>
<name>A0A5C4WX25_9ACTN</name>
<dbReference type="Pfam" id="PF02868">
    <property type="entry name" value="Peptidase_M4_C"/>
    <property type="match status" value="1"/>
</dbReference>
<dbReference type="CDD" id="cd09597">
    <property type="entry name" value="M4_TLP"/>
    <property type="match status" value="1"/>
</dbReference>
<dbReference type="InterPro" id="IPR027268">
    <property type="entry name" value="Peptidase_M4/M1_CTD_sf"/>
</dbReference>
<dbReference type="Gene3D" id="3.10.450.490">
    <property type="match status" value="1"/>
</dbReference>
<evidence type="ECO:0000313" key="11">
    <source>
        <dbReference type="Proteomes" id="UP000312512"/>
    </source>
</evidence>
<protein>
    <submittedName>
        <fullName evidence="10">Leupeptin-inactivating enzyme 2</fullName>
    </submittedName>
</protein>
<dbReference type="GO" id="GO:0030246">
    <property type="term" value="F:carbohydrate binding"/>
    <property type="evidence" value="ECO:0007669"/>
    <property type="project" value="InterPro"/>
</dbReference>
<keyword evidence="8" id="KW-0482">Metalloprotease</keyword>
<evidence type="ECO:0000256" key="7">
    <source>
        <dbReference type="ARBA" id="ARBA00022833"/>
    </source>
</evidence>
<gene>
    <name evidence="10" type="ORF">FH608_001000</name>
</gene>
<comment type="similarity">
    <text evidence="2">Belongs to the peptidase M4 family.</text>
</comment>
<dbReference type="Proteomes" id="UP000312512">
    <property type="component" value="Unassembled WGS sequence"/>
</dbReference>
<dbReference type="Pfam" id="PF02839">
    <property type="entry name" value="CBM_5_12"/>
    <property type="match status" value="1"/>
</dbReference>
<keyword evidence="6" id="KW-0378">Hydrolase</keyword>
<dbReference type="Pfam" id="PF07504">
    <property type="entry name" value="FTP"/>
    <property type="match status" value="1"/>
</dbReference>
<dbReference type="PANTHER" id="PTHR33794:SF1">
    <property type="entry name" value="BACILLOLYSIN"/>
    <property type="match status" value="1"/>
</dbReference>
<dbReference type="GO" id="GO:0005975">
    <property type="term" value="P:carbohydrate metabolic process"/>
    <property type="evidence" value="ECO:0007669"/>
    <property type="project" value="InterPro"/>
</dbReference>
<dbReference type="Gene3D" id="3.10.450.40">
    <property type="match status" value="1"/>
</dbReference>
<evidence type="ECO:0000256" key="2">
    <source>
        <dbReference type="ARBA" id="ARBA00009388"/>
    </source>
</evidence>
<dbReference type="InterPro" id="IPR050728">
    <property type="entry name" value="Zinc_Metalloprotease_M4"/>
</dbReference>
<sequence length="769" mass="78337">MNPRLRLGAAATLALALITGSLVGATSAQATQVSDPPAPDERRDALTTASSVLLAEPAAIKAAAGDEFTLSSAVTGVRGLQFLTYARTHRGLPVYGGDVVVGTDESGAVVTTVTTGQRAVIDVDVKARVSAAAAAVTARKRAGTAVASVATPKLVVHATTETPRPAWEVVVSAAERPSILHVYVDARTGKVIDQWDEVRDGTGTGDHVGTVSIDTTPAYSMRDPNRPGVQCGGQNGQPYTKSVDTWGNGSGTDLETACVDALYAAQREWDMLRDWLGRDGVNGQGGGYPARVGLPAVNAYWYGSYATFGRNQSGSAQLTSIDVVAHEFGHGVFQFSGGGGAGGGNETGGLNESTGDIFGALTEAYADNPNDTPDYVVGEEVDLAGSGPIRNMYNPQALGHPNCYSASIPNTEVHAAAGPQNHWFYLVAEGTNPAGKPASARCDGGGAIAGLGVRKAGEIFMTALNTKTQPWTHAKARVATLNAARTLYSGCAEYNVVRAAWDGVNVRPQPGEQPCDEGDEFSMALDPASGGTQPGGTATTTVRTTVTGGSAQPITLRASGLPSGVTASFSPATIQAGQSSTLTLATSAASPQGAHAITVTADGSDVDRTATYTLRIGEVADDFSVTVSPSSASVQPGGSATATLATQVTSGDAQSVALSASGAPAGVTVTFNPGTITAGQSSSVTIATTSGVAPGTYQISLNADGTGVDRSTAFSLTVGGDQGGTWAPWTPYAVGDVVTYQGAGYRCIQAHTSLPGWEPAIVPALWQRI</sequence>
<dbReference type="InterPro" id="IPR013856">
    <property type="entry name" value="Peptidase_M4_domain"/>
</dbReference>
<dbReference type="RefSeq" id="WP_139627808.1">
    <property type="nucleotide sequence ID" value="NZ_VDLX02000001.1"/>
</dbReference>
<keyword evidence="5" id="KW-0732">Signal</keyword>
<evidence type="ECO:0000256" key="1">
    <source>
        <dbReference type="ARBA" id="ARBA00001947"/>
    </source>
</evidence>
<evidence type="ECO:0000256" key="3">
    <source>
        <dbReference type="ARBA" id="ARBA00022670"/>
    </source>
</evidence>
<dbReference type="InterPro" id="IPR001570">
    <property type="entry name" value="Peptidase_M4_C_domain"/>
</dbReference>
<dbReference type="Pfam" id="PF03413">
    <property type="entry name" value="PepSY"/>
    <property type="match status" value="1"/>
</dbReference>
<reference evidence="10 11" key="1">
    <citation type="submission" date="2019-10" db="EMBL/GenBank/DDBJ databases">
        <title>Nonomuraea sp. nov., isolated from Phyllanthus amarus.</title>
        <authorList>
            <person name="Klykleung N."/>
            <person name="Tanasupawat S."/>
        </authorList>
    </citation>
    <scope>NUCLEOTIDE SEQUENCE [LARGE SCALE GENOMIC DNA]</scope>
    <source>
        <strain evidence="10 11">PA1-10</strain>
    </source>
</reference>
<dbReference type="InterPro" id="IPR003610">
    <property type="entry name" value="CBM5/12"/>
</dbReference>
<dbReference type="Pfam" id="PF01447">
    <property type="entry name" value="Peptidase_M4"/>
    <property type="match status" value="1"/>
</dbReference>
<organism evidence="10 11">
    <name type="scientific">Nonomuraea phyllanthi</name>
    <dbReference type="NCBI Taxonomy" id="2219224"/>
    <lineage>
        <taxon>Bacteria</taxon>
        <taxon>Bacillati</taxon>
        <taxon>Actinomycetota</taxon>
        <taxon>Actinomycetes</taxon>
        <taxon>Streptosporangiales</taxon>
        <taxon>Streptosporangiaceae</taxon>
        <taxon>Nonomuraea</taxon>
    </lineage>
</organism>
<dbReference type="SUPFAM" id="SSF55486">
    <property type="entry name" value="Metalloproteases ('zincins'), catalytic domain"/>
    <property type="match status" value="1"/>
</dbReference>
<dbReference type="Gene3D" id="2.10.10.20">
    <property type="entry name" value="Carbohydrate-binding module superfamily 5/12"/>
    <property type="match status" value="1"/>
</dbReference>
<dbReference type="OrthoDB" id="345880at2"/>
<dbReference type="InterPro" id="IPR025711">
    <property type="entry name" value="PepSY"/>
</dbReference>
<dbReference type="PANTHER" id="PTHR33794">
    <property type="entry name" value="BACILLOLYSIN"/>
    <property type="match status" value="1"/>
</dbReference>
<dbReference type="InterPro" id="IPR023612">
    <property type="entry name" value="Peptidase_M4"/>
</dbReference>
<comment type="caution">
    <text evidence="10">The sequence shown here is derived from an EMBL/GenBank/DDBJ whole genome shotgun (WGS) entry which is preliminary data.</text>
</comment>
<evidence type="ECO:0000256" key="9">
    <source>
        <dbReference type="ARBA" id="ARBA00023145"/>
    </source>
</evidence>